<dbReference type="OMA" id="CIENTEF"/>
<dbReference type="HOGENOM" id="CLU_028982_1_0_1"/>
<evidence type="ECO:0000313" key="9">
    <source>
        <dbReference type="EMBL" id="AET38062.1"/>
    </source>
</evidence>
<dbReference type="CDD" id="cd07625">
    <property type="entry name" value="BAR_Vps17p"/>
    <property type="match status" value="1"/>
</dbReference>
<dbReference type="EMBL" id="CP002498">
    <property type="protein sequence ID" value="AET38062.1"/>
    <property type="molecule type" value="Genomic_DNA"/>
</dbReference>
<evidence type="ECO:0000256" key="3">
    <source>
        <dbReference type="ARBA" id="ARBA00023054"/>
    </source>
</evidence>
<dbReference type="Pfam" id="PF00787">
    <property type="entry name" value="PX"/>
    <property type="match status" value="1"/>
</dbReference>
<dbReference type="InParanoid" id="G8JQ60"/>
<dbReference type="GO" id="GO:0042147">
    <property type="term" value="P:retrograde transport, endosome to Golgi"/>
    <property type="evidence" value="ECO:0007669"/>
    <property type="project" value="EnsemblFungi"/>
</dbReference>
<evidence type="ECO:0000256" key="4">
    <source>
        <dbReference type="ARBA" id="ARBA00060860"/>
    </source>
</evidence>
<keyword evidence="2 6" id="KW-0653">Protein transport</keyword>
<dbReference type="STRING" id="931890.G8JQ60"/>
<dbReference type="SUPFAM" id="SSF64268">
    <property type="entry name" value="PX domain"/>
    <property type="match status" value="1"/>
</dbReference>
<accession>G8JQ60</accession>
<dbReference type="GO" id="GO:0006886">
    <property type="term" value="P:intracellular protein transport"/>
    <property type="evidence" value="ECO:0007669"/>
    <property type="project" value="TreeGrafter"/>
</dbReference>
<dbReference type="PANTHER" id="PTHR47433">
    <property type="entry name" value="VACUOLAR PROTEIN SORTING-ASSOCIATED PROTEIN 17"/>
    <property type="match status" value="1"/>
</dbReference>
<dbReference type="GO" id="GO:0030905">
    <property type="term" value="C:retromer, tubulation complex"/>
    <property type="evidence" value="ECO:0007669"/>
    <property type="project" value="EnsemblFungi"/>
</dbReference>
<dbReference type="InterPro" id="IPR037907">
    <property type="entry name" value="Vps17_PX"/>
</dbReference>
<dbReference type="GO" id="GO:0032266">
    <property type="term" value="F:phosphatidylinositol-3-phosphate binding"/>
    <property type="evidence" value="ECO:0007669"/>
    <property type="project" value="EnsemblFungi"/>
</dbReference>
<evidence type="ECO:0000256" key="2">
    <source>
        <dbReference type="ARBA" id="ARBA00022927"/>
    </source>
</evidence>
<dbReference type="RefSeq" id="XP_003644879.1">
    <property type="nucleotide sequence ID" value="XM_003644831.1"/>
</dbReference>
<dbReference type="GO" id="GO:0005829">
    <property type="term" value="C:cytosol"/>
    <property type="evidence" value="ECO:0007669"/>
    <property type="project" value="GOC"/>
</dbReference>
<dbReference type="InterPro" id="IPR036871">
    <property type="entry name" value="PX_dom_sf"/>
</dbReference>
<evidence type="ECO:0000256" key="5">
    <source>
        <dbReference type="ARBA" id="ARBA00073022"/>
    </source>
</evidence>
<protein>
    <recommendedName>
        <fullName evidence="5 6">Vacuolar protein sorting-associated protein 17</fullName>
    </recommendedName>
</protein>
<organism evidence="9 10">
    <name type="scientific">Eremothecium cymbalariae (strain CBS 270.75 / DBVPG 7215 / KCTC 17166 / NRRL Y-17582)</name>
    <name type="common">Yeast</name>
    <dbReference type="NCBI Taxonomy" id="931890"/>
    <lineage>
        <taxon>Eukaryota</taxon>
        <taxon>Fungi</taxon>
        <taxon>Dikarya</taxon>
        <taxon>Ascomycota</taxon>
        <taxon>Saccharomycotina</taxon>
        <taxon>Saccharomycetes</taxon>
        <taxon>Saccharomycetales</taxon>
        <taxon>Saccharomycetaceae</taxon>
        <taxon>Eremothecium</taxon>
    </lineage>
</organism>
<keyword evidence="10" id="KW-1185">Reference proteome</keyword>
<dbReference type="PIRSF" id="PIRSF011791">
    <property type="entry name" value="Vps17"/>
    <property type="match status" value="1"/>
</dbReference>
<feature type="region of interest" description="Disordered" evidence="7">
    <location>
        <begin position="1"/>
        <end position="24"/>
    </location>
</feature>
<gene>
    <name evidence="9" type="ordered locus">Ecym_2320</name>
</gene>
<dbReference type="Proteomes" id="UP000006790">
    <property type="component" value="Chromosome 2"/>
</dbReference>
<dbReference type="Gene3D" id="1.20.1270.60">
    <property type="entry name" value="Arfaptin homology (AH) domain/BAR domain"/>
    <property type="match status" value="1"/>
</dbReference>
<evidence type="ECO:0000256" key="1">
    <source>
        <dbReference type="ARBA" id="ARBA00022448"/>
    </source>
</evidence>
<dbReference type="InterPro" id="IPR053055">
    <property type="entry name" value="VPS17"/>
</dbReference>
<dbReference type="Gene3D" id="3.30.1520.10">
    <property type="entry name" value="Phox-like domain"/>
    <property type="match status" value="1"/>
</dbReference>
<dbReference type="KEGG" id="erc:Ecym_2320"/>
<reference evidence="10" key="1">
    <citation type="journal article" date="2012" name="G3 (Bethesda)">
        <title>Pichia sorbitophila, an interspecies yeast hybrid reveals early steps of genome resolution following polyploidization.</title>
        <authorList>
            <person name="Leh Louis V."/>
            <person name="Despons L."/>
            <person name="Friedrich A."/>
            <person name="Martin T."/>
            <person name="Durrens P."/>
            <person name="Casaregola S."/>
            <person name="Neuveglise C."/>
            <person name="Fairhead C."/>
            <person name="Marck C."/>
            <person name="Cruz J.A."/>
            <person name="Straub M.L."/>
            <person name="Kugler V."/>
            <person name="Sacerdot C."/>
            <person name="Uzunov Z."/>
            <person name="Thierry A."/>
            <person name="Weiss S."/>
            <person name="Bleykasten C."/>
            <person name="De Montigny J."/>
            <person name="Jacques N."/>
            <person name="Jung P."/>
            <person name="Lemaire M."/>
            <person name="Mallet S."/>
            <person name="Morel G."/>
            <person name="Richard G.F."/>
            <person name="Sarkar A."/>
            <person name="Savel G."/>
            <person name="Schacherer J."/>
            <person name="Seret M.L."/>
            <person name="Talla E."/>
            <person name="Samson G."/>
            <person name="Jubin C."/>
            <person name="Poulain J."/>
            <person name="Vacherie B."/>
            <person name="Barbe V."/>
            <person name="Pelletier E."/>
            <person name="Sherman D.J."/>
            <person name="Westhof E."/>
            <person name="Weissenbach J."/>
            <person name="Baret P.V."/>
            <person name="Wincker P."/>
            <person name="Gaillardin C."/>
            <person name="Dujon B."/>
            <person name="Souciet J.L."/>
        </authorList>
    </citation>
    <scope>NUCLEOTIDE SEQUENCE [LARGE SCALE GENOMIC DNA]</scope>
    <source>
        <strain evidence="10">CBS 270.75 / DBVPG 7215 / KCTC 17166 / NRRL Y-17582</strain>
    </source>
</reference>
<dbReference type="SMART" id="SM00312">
    <property type="entry name" value="PX"/>
    <property type="match status" value="1"/>
</dbReference>
<name>G8JQ60_ERECY</name>
<comment type="similarity">
    <text evidence="4 6">Belongs to the VPS17 family.</text>
</comment>
<keyword evidence="3" id="KW-0175">Coiled coil</keyword>
<dbReference type="AlphaFoldDB" id="G8JQ60"/>
<dbReference type="GO" id="GO:0005768">
    <property type="term" value="C:endosome"/>
    <property type="evidence" value="ECO:0007669"/>
    <property type="project" value="EnsemblFungi"/>
</dbReference>
<evidence type="ECO:0000313" key="10">
    <source>
        <dbReference type="Proteomes" id="UP000006790"/>
    </source>
</evidence>
<dbReference type="CDD" id="cd06891">
    <property type="entry name" value="PX_Vps17p"/>
    <property type="match status" value="1"/>
</dbReference>
<dbReference type="InterPro" id="IPR027267">
    <property type="entry name" value="AH/BAR_dom_sf"/>
</dbReference>
<dbReference type="FunCoup" id="G8JQ60">
    <property type="interactions" value="80"/>
</dbReference>
<feature type="domain" description="PX" evidence="8">
    <location>
        <begin position="78"/>
        <end position="195"/>
    </location>
</feature>
<dbReference type="InterPro" id="IPR001683">
    <property type="entry name" value="PX_dom"/>
</dbReference>
<dbReference type="GeneID" id="11470610"/>
<dbReference type="FunFam" id="3.30.1520.10:FF:000034">
    <property type="entry name" value="Vacuolar protein sorting-associated protein 17"/>
    <property type="match status" value="1"/>
</dbReference>
<proteinExistence type="inferred from homology"/>
<evidence type="ECO:0000259" key="8">
    <source>
        <dbReference type="SMART" id="SM00312"/>
    </source>
</evidence>
<keyword evidence="1 6" id="KW-0813">Transport</keyword>
<evidence type="ECO:0000256" key="6">
    <source>
        <dbReference type="PIRNR" id="PIRNR011791"/>
    </source>
</evidence>
<comment type="subunit">
    <text evidence="6">Component of the retromer complex.</text>
</comment>
<dbReference type="InterPro" id="IPR014461">
    <property type="entry name" value="Retromer_complex_Vps17"/>
</dbReference>
<dbReference type="GO" id="GO:0140318">
    <property type="term" value="F:protein transporter activity"/>
    <property type="evidence" value="ECO:0007669"/>
    <property type="project" value="EnsemblFungi"/>
</dbReference>
<dbReference type="PANTHER" id="PTHR47433:SF1">
    <property type="entry name" value="VACUOLAR PROTEIN SORTING-ASSOCIATED PROTEIN 17"/>
    <property type="match status" value="1"/>
</dbReference>
<comment type="function">
    <text evidence="6">Component of the membrane-associated retromer complex which is essential in endosome-to-Golgi retrograde transport.</text>
</comment>
<dbReference type="OrthoDB" id="9976382at2759"/>
<evidence type="ECO:0000256" key="7">
    <source>
        <dbReference type="SAM" id="MobiDB-lite"/>
    </source>
</evidence>
<sequence length="528" mass="59692">MASTVPYDAYDNDVDNNPFSEPSEENLGVAVANNEEAGAVVDTGAPAMAGTPKDLSANVNADSQSLPDFLPERKSKKYHIVAKITGLERTGSLTARKESPTIIFDVSTNLPTFRKSQHKNVKKTYDEFQALFNYLSSAVPETFVCALPPPSTSFGINNNEDMQKTLKNFSKWIDKVCNDPLLIVNEELAYFIESDFNTYTPMSKAKQPASGLRRKTMKQLPPPYDEVVELAEFRPLVKSIYIICQEVQNKLLRMSKARKQLSQEENAFGQNFHNLSVDDERHSKLYRRFGKVITAVGDIDSVMATFEMATLYDDLKWIVQDSYIVKETLTNRHFLMKELLQAQQNTKMKQDSARRLRAKRDISPLKVDDAIRQLKLATKSEHELTVKLQRVTHNMLIEKQNWMDSLVDSLASTVKEYTLKKIEYERKKLTLLERVRSDVRNVDTQGGLSRLGREQLVSSPTLNPSQSAIQGDSWTADRRASHCIENTEFDITIPHLTHSPEPSPDTQDLYTGPIDARQAATILGTSTF</sequence>
<dbReference type="eggNOG" id="KOG2273">
    <property type="taxonomic scope" value="Eukaryota"/>
</dbReference>